<keyword evidence="13" id="KW-1185">Reference proteome</keyword>
<feature type="transmembrane region" description="Helical" evidence="10">
    <location>
        <begin position="113"/>
        <end position="133"/>
    </location>
</feature>
<sequence length="159" mass="16834">MPHHGGRLGAVRSACEDDRLEGCEGVVVGRRDGVLRGEVVVDGDDDGVDRDGEGRHLGYVAFLLWMVVLFYLLGDTASEYFCASLEGLFAALRLPPAVAGVTLLSLGNGAPNVFASVVSFAATSVLGGTLFVSTRGGRGRHGRCRVTRRSCREAVQVRA</sequence>
<comment type="caution">
    <text evidence="12">The sequence shown here is derived from an EMBL/GenBank/DDBJ whole genome shotgun (WGS) entry which is preliminary data.</text>
</comment>
<dbReference type="GO" id="GO:0006814">
    <property type="term" value="P:sodium ion transport"/>
    <property type="evidence" value="ECO:0007669"/>
    <property type="project" value="UniProtKB-KW"/>
</dbReference>
<dbReference type="InterPro" id="IPR051359">
    <property type="entry name" value="CaCA_antiporter"/>
</dbReference>
<name>A0AAD8RP26_LOLMU</name>
<comment type="subcellular location">
    <subcellularLocation>
        <location evidence="1">Membrane</location>
        <topology evidence="1">Multi-pass membrane protein</topology>
    </subcellularLocation>
</comment>
<proteinExistence type="inferred from homology"/>
<dbReference type="GO" id="GO:0016020">
    <property type="term" value="C:membrane"/>
    <property type="evidence" value="ECO:0007669"/>
    <property type="project" value="UniProtKB-SubCell"/>
</dbReference>
<feature type="domain" description="Sodium/calcium exchanger membrane region" evidence="11">
    <location>
        <begin position="63"/>
        <end position="121"/>
    </location>
</feature>
<dbReference type="Pfam" id="PF01699">
    <property type="entry name" value="Na_Ca_ex"/>
    <property type="match status" value="1"/>
</dbReference>
<evidence type="ECO:0000256" key="2">
    <source>
        <dbReference type="ARBA" id="ARBA00022448"/>
    </source>
</evidence>
<dbReference type="GO" id="GO:0015297">
    <property type="term" value="F:antiporter activity"/>
    <property type="evidence" value="ECO:0007669"/>
    <property type="project" value="UniProtKB-KW"/>
</dbReference>
<keyword evidence="3" id="KW-0050">Antiport</keyword>
<evidence type="ECO:0000313" key="12">
    <source>
        <dbReference type="EMBL" id="KAK1628970.1"/>
    </source>
</evidence>
<keyword evidence="5 10" id="KW-1133">Transmembrane helix</keyword>
<evidence type="ECO:0000256" key="7">
    <source>
        <dbReference type="ARBA" id="ARBA00023136"/>
    </source>
</evidence>
<organism evidence="12 13">
    <name type="scientific">Lolium multiflorum</name>
    <name type="common">Italian ryegrass</name>
    <name type="synonym">Lolium perenne subsp. multiflorum</name>
    <dbReference type="NCBI Taxonomy" id="4521"/>
    <lineage>
        <taxon>Eukaryota</taxon>
        <taxon>Viridiplantae</taxon>
        <taxon>Streptophyta</taxon>
        <taxon>Embryophyta</taxon>
        <taxon>Tracheophyta</taxon>
        <taxon>Spermatophyta</taxon>
        <taxon>Magnoliopsida</taxon>
        <taxon>Liliopsida</taxon>
        <taxon>Poales</taxon>
        <taxon>Poaceae</taxon>
        <taxon>BOP clade</taxon>
        <taxon>Pooideae</taxon>
        <taxon>Poodae</taxon>
        <taxon>Poeae</taxon>
        <taxon>Poeae Chloroplast Group 2 (Poeae type)</taxon>
        <taxon>Loliodinae</taxon>
        <taxon>Loliinae</taxon>
        <taxon>Lolium</taxon>
    </lineage>
</organism>
<evidence type="ECO:0000256" key="10">
    <source>
        <dbReference type="SAM" id="Phobius"/>
    </source>
</evidence>
<evidence type="ECO:0000313" key="13">
    <source>
        <dbReference type="Proteomes" id="UP001231189"/>
    </source>
</evidence>
<dbReference type="Proteomes" id="UP001231189">
    <property type="component" value="Unassembled WGS sequence"/>
</dbReference>
<evidence type="ECO:0000256" key="9">
    <source>
        <dbReference type="ARBA" id="ARBA00038187"/>
    </source>
</evidence>
<accession>A0AAD8RP26</accession>
<keyword evidence="7 10" id="KW-0472">Membrane</keyword>
<dbReference type="GO" id="GO:0008324">
    <property type="term" value="F:monoatomic cation transmembrane transporter activity"/>
    <property type="evidence" value="ECO:0007669"/>
    <property type="project" value="TreeGrafter"/>
</dbReference>
<dbReference type="InterPro" id="IPR004837">
    <property type="entry name" value="NaCa_Exmemb"/>
</dbReference>
<reference evidence="12" key="1">
    <citation type="submission" date="2023-07" db="EMBL/GenBank/DDBJ databases">
        <title>A chromosome-level genome assembly of Lolium multiflorum.</title>
        <authorList>
            <person name="Chen Y."/>
            <person name="Copetti D."/>
            <person name="Kolliker R."/>
            <person name="Studer B."/>
        </authorList>
    </citation>
    <scope>NUCLEOTIDE SEQUENCE</scope>
    <source>
        <strain evidence="12">02402/16</strain>
        <tissue evidence="12">Leaf</tissue>
    </source>
</reference>
<feature type="transmembrane region" description="Helical" evidence="10">
    <location>
        <begin position="85"/>
        <end position="107"/>
    </location>
</feature>
<evidence type="ECO:0000256" key="8">
    <source>
        <dbReference type="ARBA" id="ARBA00023201"/>
    </source>
</evidence>
<evidence type="ECO:0000256" key="6">
    <source>
        <dbReference type="ARBA" id="ARBA00023053"/>
    </source>
</evidence>
<gene>
    <name evidence="12" type="ORF">QYE76_003285</name>
</gene>
<keyword evidence="4 10" id="KW-0812">Transmembrane</keyword>
<keyword evidence="2" id="KW-0813">Transport</keyword>
<dbReference type="EMBL" id="JAUUTY010000005">
    <property type="protein sequence ID" value="KAK1628970.1"/>
    <property type="molecule type" value="Genomic_DNA"/>
</dbReference>
<evidence type="ECO:0000259" key="11">
    <source>
        <dbReference type="Pfam" id="PF01699"/>
    </source>
</evidence>
<keyword evidence="6" id="KW-0915">Sodium</keyword>
<dbReference type="PANTHER" id="PTHR12266">
    <property type="entry name" value="NA+/CA2+ K+ INDEPENDENT EXCHANGER"/>
    <property type="match status" value="1"/>
</dbReference>
<keyword evidence="8" id="KW-0406">Ion transport</keyword>
<keyword evidence="8" id="KW-0739">Sodium transport</keyword>
<protein>
    <recommendedName>
        <fullName evidence="11">Sodium/calcium exchanger membrane region domain-containing protein</fullName>
    </recommendedName>
</protein>
<comment type="similarity">
    <text evidence="9">Belongs to the Ca(2+):cation antiporter (CaCA) (TC 2.A.19) family. Cation/calcium exchanger (CCX) subfamily.</text>
</comment>
<feature type="transmembrane region" description="Helical" evidence="10">
    <location>
        <begin position="56"/>
        <end position="73"/>
    </location>
</feature>
<evidence type="ECO:0000256" key="5">
    <source>
        <dbReference type="ARBA" id="ARBA00022989"/>
    </source>
</evidence>
<evidence type="ECO:0000256" key="1">
    <source>
        <dbReference type="ARBA" id="ARBA00004141"/>
    </source>
</evidence>
<dbReference type="PANTHER" id="PTHR12266:SF13">
    <property type="entry name" value="PUTATIVE, EXPRESSED-RELATED"/>
    <property type="match status" value="1"/>
</dbReference>
<evidence type="ECO:0000256" key="4">
    <source>
        <dbReference type="ARBA" id="ARBA00022692"/>
    </source>
</evidence>
<evidence type="ECO:0000256" key="3">
    <source>
        <dbReference type="ARBA" id="ARBA00022449"/>
    </source>
</evidence>
<dbReference type="AlphaFoldDB" id="A0AAD8RP26"/>